<dbReference type="SUPFAM" id="SSF53756">
    <property type="entry name" value="UDP-Glycosyltransferase/glycogen phosphorylase"/>
    <property type="match status" value="1"/>
</dbReference>
<dbReference type="InterPro" id="IPR028098">
    <property type="entry name" value="Glyco_trans_4-like_N"/>
</dbReference>
<dbReference type="PANTHER" id="PTHR45947">
    <property type="entry name" value="SULFOQUINOVOSYL TRANSFERASE SQD2"/>
    <property type="match status" value="1"/>
</dbReference>
<feature type="domain" description="Glycosyltransferase subfamily 4-like N-terminal" evidence="2">
    <location>
        <begin position="20"/>
        <end position="224"/>
    </location>
</feature>
<evidence type="ECO:0000313" key="4">
    <source>
        <dbReference type="Proteomes" id="UP000662914"/>
    </source>
</evidence>
<dbReference type="PANTHER" id="PTHR45947:SF13">
    <property type="entry name" value="TRANSFERASE"/>
    <property type="match status" value="1"/>
</dbReference>
<dbReference type="AlphaFoldDB" id="A0A809RBL0"/>
<evidence type="ECO:0000259" key="1">
    <source>
        <dbReference type="Pfam" id="PF00534"/>
    </source>
</evidence>
<evidence type="ECO:0000313" key="3">
    <source>
        <dbReference type="EMBL" id="BBO21735.1"/>
    </source>
</evidence>
<evidence type="ECO:0000259" key="2">
    <source>
        <dbReference type="Pfam" id="PF13439"/>
    </source>
</evidence>
<dbReference type="Pfam" id="PF00534">
    <property type="entry name" value="Glycos_transf_1"/>
    <property type="match status" value="1"/>
</dbReference>
<dbReference type="CDD" id="cd03801">
    <property type="entry name" value="GT4_PimA-like"/>
    <property type="match status" value="1"/>
</dbReference>
<dbReference type="Pfam" id="PF13439">
    <property type="entry name" value="Glyco_transf_4"/>
    <property type="match status" value="1"/>
</dbReference>
<reference evidence="3" key="1">
    <citation type="journal article" name="DNA Res.">
        <title>The physiological potential of anammox bacteria as revealed by their core genome structure.</title>
        <authorList>
            <person name="Okubo T."/>
            <person name="Toyoda A."/>
            <person name="Fukuhara K."/>
            <person name="Uchiyama I."/>
            <person name="Harigaya Y."/>
            <person name="Kuroiwa M."/>
            <person name="Suzuki T."/>
            <person name="Murakami Y."/>
            <person name="Suwa Y."/>
            <person name="Takami H."/>
        </authorList>
    </citation>
    <scope>NUCLEOTIDE SEQUENCE</scope>
    <source>
        <strain evidence="3">317325-3</strain>
    </source>
</reference>
<gene>
    <name evidence="3" type="ORF">DSYM_24340</name>
</gene>
<dbReference type="Proteomes" id="UP000662914">
    <property type="component" value="Chromosome"/>
</dbReference>
<dbReference type="KEGG" id="ddz:DSYM_24340"/>
<dbReference type="Gene3D" id="3.40.50.2000">
    <property type="entry name" value="Glycogen Phosphorylase B"/>
    <property type="match status" value="2"/>
</dbReference>
<accession>A0A809RBL0</accession>
<proteinExistence type="predicted"/>
<name>A0A809RBL0_9PROT</name>
<sequence length="406" mass="44315">MGQTDTMRIILANKFFFRNGGSEVVMLQERSFLQQQGHTVVDFSMRDDRNFESAYASYFVSRQDYRGGGPGNLRSALFFVHSPEAVRRIGALIDATRPDLVHCHNIYHQLTPSIIGAAKARGVPVALTLHDYKPVCPTYTRLQNGKPCSECLDGSFAPVLRHRCAEGSLGKSALLYAEAVVQRRLGNYEKVDRFIAPSRFMANSVACRFPGERVALLYNGVDTANSPVADKDEGYALFLGRLSHEKGVATLLRAHASTGARWPLTVAGTGPLRDGLMAQYKHANFVGHLAGAALKQALAGAAVVVVPSEWYENCPMSVLEAMASGKPVIGSRMGGIPELVAEGETGLLFEAGNAEELGECLCRLMGDPALRQRMGRAARARAEREFSLEKHNAGLMEIYKSLVRLQ</sequence>
<keyword evidence="3" id="KW-0328">Glycosyltransferase</keyword>
<dbReference type="InterPro" id="IPR001296">
    <property type="entry name" value="Glyco_trans_1"/>
</dbReference>
<keyword evidence="3" id="KW-0808">Transferase</keyword>
<dbReference type="InterPro" id="IPR050194">
    <property type="entry name" value="Glycosyltransferase_grp1"/>
</dbReference>
<dbReference type="EMBL" id="AP021857">
    <property type="protein sequence ID" value="BBO21735.1"/>
    <property type="molecule type" value="Genomic_DNA"/>
</dbReference>
<dbReference type="GO" id="GO:0016757">
    <property type="term" value="F:glycosyltransferase activity"/>
    <property type="evidence" value="ECO:0007669"/>
    <property type="project" value="UniProtKB-KW"/>
</dbReference>
<feature type="domain" description="Glycosyl transferase family 1" evidence="1">
    <location>
        <begin position="227"/>
        <end position="380"/>
    </location>
</feature>
<organism evidence="3 4">
    <name type="scientific">Candidatus Desulfobacillus denitrificans</name>
    <dbReference type="NCBI Taxonomy" id="2608985"/>
    <lineage>
        <taxon>Bacteria</taxon>
        <taxon>Pseudomonadati</taxon>
        <taxon>Pseudomonadota</taxon>
        <taxon>Betaproteobacteria</taxon>
        <taxon>Candidatus Desulfobacillus</taxon>
    </lineage>
</organism>
<protein>
    <submittedName>
        <fullName evidence="3">Phosphatidyl-myo-inositol mannosyltransferase</fullName>
    </submittedName>
</protein>